<feature type="domain" description="WRKY" evidence="7">
    <location>
        <begin position="239"/>
        <end position="305"/>
    </location>
</feature>
<accession>A0ABY9BDY0</accession>
<keyword evidence="2" id="KW-0805">Transcription regulation</keyword>
<dbReference type="SUPFAM" id="SSF118290">
    <property type="entry name" value="WRKY DNA-binding domain"/>
    <property type="match status" value="1"/>
</dbReference>
<evidence type="ECO:0000256" key="5">
    <source>
        <dbReference type="ARBA" id="ARBA00023242"/>
    </source>
</evidence>
<evidence type="ECO:0000256" key="1">
    <source>
        <dbReference type="ARBA" id="ARBA00004123"/>
    </source>
</evidence>
<feature type="region of interest" description="Disordered" evidence="6">
    <location>
        <begin position="179"/>
        <end position="210"/>
    </location>
</feature>
<keyword evidence="3" id="KW-0238">DNA-binding</keyword>
<gene>
    <name evidence="8" type="ORF">VitviT2T_000896</name>
</gene>
<comment type="subcellular location">
    <subcellularLocation>
        <location evidence="1">Nucleus</location>
    </subcellularLocation>
</comment>
<sequence length="594" mass="64339">MEAAALEIPVSGDPVKGEETTLMKFNGGDKGGVCDSMKVHLVAATERSSMENNSIDPSTQKNQEDRIKSAKEEVGEVREENERLKQILAKIKKDYQSLQMQFSEIAQHEEARKSTDTILTHQEEEEEETDLISLSLGRVSSAESKKDDKKTSFLSGKGKGDEKMDEGLALGLECKFEPAPTEHMMNASPENSFEGPKEEEPSTETWPPSKILKMGRSRDEEVLEQTHLKKARVSVRARCDTPTMNDGCQWRKYGQKIAKGNPCPRAYYRCTVSPSCPVRKQVQRCAEDTSILITTYEGTHNHPLPVSATAMASTTSAAASMLRSGSSTSQPGMEAFATSSTANLHGLNFSIPQNSRSQQFYFPNSSFSTSNSHPTITLDLTAPTASHFNRLSSSFPSAPRYPATCLNFSSSSSSSPLDPNNLPTSWGTLPSYGALSSYNKNQIGPFNFGMQPPSQENIYQPYMQKINNQAPSQQSLTETIATATKAIAADPTFRSALAAVITSFVGNAGGAGGGENHVKGENPSHNLKWGEFLSVNSALASSHNGVGCASSYLNRSSSANSQQQGNLISYPPSFPFSVPKSASASPSDHKDNIQ</sequence>
<organism evidence="8 9">
    <name type="scientific">Vitis vinifera</name>
    <name type="common">Grape</name>
    <dbReference type="NCBI Taxonomy" id="29760"/>
    <lineage>
        <taxon>Eukaryota</taxon>
        <taxon>Viridiplantae</taxon>
        <taxon>Streptophyta</taxon>
        <taxon>Embryophyta</taxon>
        <taxon>Tracheophyta</taxon>
        <taxon>Spermatophyta</taxon>
        <taxon>Magnoliopsida</taxon>
        <taxon>eudicotyledons</taxon>
        <taxon>Gunneridae</taxon>
        <taxon>Pentapetalae</taxon>
        <taxon>rosids</taxon>
        <taxon>Vitales</taxon>
        <taxon>Vitaceae</taxon>
        <taxon>Viteae</taxon>
        <taxon>Vitis</taxon>
    </lineage>
</organism>
<dbReference type="EMBL" id="CP126648">
    <property type="protein sequence ID" value="WJZ81033.1"/>
    <property type="molecule type" value="Genomic_DNA"/>
</dbReference>
<dbReference type="Gene3D" id="2.20.25.80">
    <property type="entry name" value="WRKY domain"/>
    <property type="match status" value="1"/>
</dbReference>
<keyword evidence="5" id="KW-0539">Nucleus</keyword>
<evidence type="ECO:0000256" key="2">
    <source>
        <dbReference type="ARBA" id="ARBA00023015"/>
    </source>
</evidence>
<dbReference type="InterPro" id="IPR003657">
    <property type="entry name" value="WRKY_dom"/>
</dbReference>
<feature type="compositionally biased region" description="Polar residues" evidence="6">
    <location>
        <begin position="46"/>
        <end position="61"/>
    </location>
</feature>
<dbReference type="PROSITE" id="PS50811">
    <property type="entry name" value="WRKY"/>
    <property type="match status" value="1"/>
</dbReference>
<dbReference type="Proteomes" id="UP001227230">
    <property type="component" value="Chromosome 1"/>
</dbReference>
<feature type="region of interest" description="Disordered" evidence="6">
    <location>
        <begin position="556"/>
        <end position="594"/>
    </location>
</feature>
<reference evidence="8 9" key="1">
    <citation type="journal article" date="2023" name="Hortic Res">
        <title>The complete reference genome for grapevine (Vitis vinifera L.) genetics and breeding.</title>
        <authorList>
            <person name="Shi X."/>
            <person name="Cao S."/>
            <person name="Wang X."/>
            <person name="Huang S."/>
            <person name="Wang Y."/>
            <person name="Liu Z."/>
            <person name="Liu W."/>
            <person name="Leng X."/>
            <person name="Peng Y."/>
            <person name="Wang N."/>
            <person name="Wang Y."/>
            <person name="Ma Z."/>
            <person name="Xu X."/>
            <person name="Zhang F."/>
            <person name="Xue H."/>
            <person name="Zhong H."/>
            <person name="Wang Y."/>
            <person name="Zhang K."/>
            <person name="Velt A."/>
            <person name="Avia K."/>
            <person name="Holtgrawe D."/>
            <person name="Grimplet J."/>
            <person name="Matus J.T."/>
            <person name="Ware D."/>
            <person name="Wu X."/>
            <person name="Wang H."/>
            <person name="Liu C."/>
            <person name="Fang Y."/>
            <person name="Rustenholz C."/>
            <person name="Cheng Z."/>
            <person name="Xiao H."/>
            <person name="Zhou Y."/>
        </authorList>
    </citation>
    <scope>NUCLEOTIDE SEQUENCE [LARGE SCALE GENOMIC DNA]</scope>
    <source>
        <strain evidence="9">cv. Pinot noir / PN40024</strain>
        <tissue evidence="8">Leaf</tissue>
    </source>
</reference>
<dbReference type="InterPro" id="IPR044810">
    <property type="entry name" value="WRKY_plant"/>
</dbReference>
<keyword evidence="4" id="KW-0804">Transcription</keyword>
<evidence type="ECO:0000256" key="4">
    <source>
        <dbReference type="ARBA" id="ARBA00023163"/>
    </source>
</evidence>
<dbReference type="PANTHER" id="PTHR31429:SF97">
    <property type="entry name" value="WRKY TRANSCRIPTION FACTOR 36-RELATED"/>
    <property type="match status" value="1"/>
</dbReference>
<evidence type="ECO:0000313" key="9">
    <source>
        <dbReference type="Proteomes" id="UP001227230"/>
    </source>
</evidence>
<evidence type="ECO:0000313" key="8">
    <source>
        <dbReference type="EMBL" id="WJZ81033.1"/>
    </source>
</evidence>
<dbReference type="InterPro" id="IPR036576">
    <property type="entry name" value="WRKY_dom_sf"/>
</dbReference>
<keyword evidence="9" id="KW-1185">Reference proteome</keyword>
<evidence type="ECO:0000259" key="7">
    <source>
        <dbReference type="PROSITE" id="PS50811"/>
    </source>
</evidence>
<feature type="compositionally biased region" description="Basic and acidic residues" evidence="6">
    <location>
        <begin position="106"/>
        <end position="115"/>
    </location>
</feature>
<evidence type="ECO:0000256" key="3">
    <source>
        <dbReference type="ARBA" id="ARBA00023125"/>
    </source>
</evidence>
<name>A0ABY9BDY0_VITVI</name>
<evidence type="ECO:0000256" key="6">
    <source>
        <dbReference type="SAM" id="MobiDB-lite"/>
    </source>
</evidence>
<feature type="region of interest" description="Disordered" evidence="6">
    <location>
        <begin position="44"/>
        <end position="79"/>
    </location>
</feature>
<proteinExistence type="predicted"/>
<dbReference type="Pfam" id="PF03106">
    <property type="entry name" value="WRKY"/>
    <property type="match status" value="1"/>
</dbReference>
<dbReference type="PANTHER" id="PTHR31429">
    <property type="entry name" value="WRKY TRANSCRIPTION FACTOR 36-RELATED"/>
    <property type="match status" value="1"/>
</dbReference>
<protein>
    <recommendedName>
        <fullName evidence="7">WRKY domain-containing protein</fullName>
    </recommendedName>
</protein>
<feature type="region of interest" description="Disordered" evidence="6">
    <location>
        <begin position="106"/>
        <end position="164"/>
    </location>
</feature>
<feature type="compositionally biased region" description="Basic and acidic residues" evidence="6">
    <location>
        <begin position="62"/>
        <end position="79"/>
    </location>
</feature>
<dbReference type="SMART" id="SM00774">
    <property type="entry name" value="WRKY"/>
    <property type="match status" value="1"/>
</dbReference>